<dbReference type="Proteomes" id="UP000499080">
    <property type="component" value="Unassembled WGS sequence"/>
</dbReference>
<name>A0A4Y2L8J7_ARAVE</name>
<reference evidence="1 2" key="1">
    <citation type="journal article" date="2019" name="Sci. Rep.">
        <title>Orb-weaving spider Araneus ventricosus genome elucidates the spidroin gene catalogue.</title>
        <authorList>
            <person name="Kono N."/>
            <person name="Nakamura H."/>
            <person name="Ohtoshi R."/>
            <person name="Moran D.A.P."/>
            <person name="Shinohara A."/>
            <person name="Yoshida Y."/>
            <person name="Fujiwara M."/>
            <person name="Mori M."/>
            <person name="Tomita M."/>
            <person name="Arakawa K."/>
        </authorList>
    </citation>
    <scope>NUCLEOTIDE SEQUENCE [LARGE SCALE GENOMIC DNA]</scope>
</reference>
<keyword evidence="2" id="KW-1185">Reference proteome</keyword>
<proteinExistence type="predicted"/>
<accession>A0A4Y2L8J7</accession>
<protein>
    <submittedName>
        <fullName evidence="1">Uncharacterized protein</fullName>
    </submittedName>
</protein>
<comment type="caution">
    <text evidence="1">The sequence shown here is derived from an EMBL/GenBank/DDBJ whole genome shotgun (WGS) entry which is preliminary data.</text>
</comment>
<gene>
    <name evidence="1" type="ORF">AVEN_136585_1</name>
</gene>
<dbReference type="AlphaFoldDB" id="A0A4Y2L8J7"/>
<evidence type="ECO:0000313" key="2">
    <source>
        <dbReference type="Proteomes" id="UP000499080"/>
    </source>
</evidence>
<dbReference type="EMBL" id="BGPR01005500">
    <property type="protein sequence ID" value="GBN10739.1"/>
    <property type="molecule type" value="Genomic_DNA"/>
</dbReference>
<organism evidence="1 2">
    <name type="scientific">Araneus ventricosus</name>
    <name type="common">Orbweaver spider</name>
    <name type="synonym">Epeira ventricosa</name>
    <dbReference type="NCBI Taxonomy" id="182803"/>
    <lineage>
        <taxon>Eukaryota</taxon>
        <taxon>Metazoa</taxon>
        <taxon>Ecdysozoa</taxon>
        <taxon>Arthropoda</taxon>
        <taxon>Chelicerata</taxon>
        <taxon>Arachnida</taxon>
        <taxon>Araneae</taxon>
        <taxon>Araneomorphae</taxon>
        <taxon>Entelegynae</taxon>
        <taxon>Araneoidea</taxon>
        <taxon>Araneidae</taxon>
        <taxon>Araneus</taxon>
    </lineage>
</organism>
<sequence length="86" mass="10084">MAAPARSEIPNRSNVLTAAKTFVTTDEIVKTDRPDEIHFQAFAAYFAFVIIWRTRRKLEQFTNLALESFKIWTDENEFDIQEEKSQ</sequence>
<evidence type="ECO:0000313" key="1">
    <source>
        <dbReference type="EMBL" id="GBN10739.1"/>
    </source>
</evidence>